<reference evidence="2 3" key="1">
    <citation type="submission" date="2013-01" db="EMBL/GenBank/DDBJ databases">
        <title>Whole genome shotgun sequence of Gordonia soli NBRC 108243.</title>
        <authorList>
            <person name="Isaki-Nakamura S."/>
            <person name="Hosoyama A."/>
            <person name="Tsuchikane K."/>
            <person name="Ando Y."/>
            <person name="Baba S."/>
            <person name="Ohji S."/>
            <person name="Hamada M."/>
            <person name="Tamura T."/>
            <person name="Yamazoe A."/>
            <person name="Yamazaki S."/>
            <person name="Fujita N."/>
        </authorList>
    </citation>
    <scope>NUCLEOTIDE SEQUENCE [LARGE SCALE GENOMIC DNA]</scope>
    <source>
        <strain evidence="2 3">NBRC 108243</strain>
    </source>
</reference>
<organism evidence="2 3">
    <name type="scientific">Gordonia soli NBRC 108243</name>
    <dbReference type="NCBI Taxonomy" id="1223545"/>
    <lineage>
        <taxon>Bacteria</taxon>
        <taxon>Bacillati</taxon>
        <taxon>Actinomycetota</taxon>
        <taxon>Actinomycetes</taxon>
        <taxon>Mycobacteriales</taxon>
        <taxon>Gordoniaceae</taxon>
        <taxon>Gordonia</taxon>
    </lineage>
</organism>
<dbReference type="GO" id="GO:0044550">
    <property type="term" value="P:secondary metabolite biosynthetic process"/>
    <property type="evidence" value="ECO:0007669"/>
    <property type="project" value="TreeGrafter"/>
</dbReference>
<dbReference type="STRING" id="1223545.GS4_38_00690"/>
<keyword evidence="3" id="KW-1185">Reference proteome</keyword>
<dbReference type="InterPro" id="IPR000873">
    <property type="entry name" value="AMP-dep_synth/lig_dom"/>
</dbReference>
<dbReference type="GO" id="GO:0031177">
    <property type="term" value="F:phosphopantetheine binding"/>
    <property type="evidence" value="ECO:0007669"/>
    <property type="project" value="TreeGrafter"/>
</dbReference>
<proteinExistence type="predicted"/>
<feature type="domain" description="AMP-dependent synthetase/ligase" evidence="1">
    <location>
        <begin position="30"/>
        <end position="368"/>
    </location>
</feature>
<dbReference type="OrthoDB" id="2472181at2"/>
<dbReference type="EMBL" id="BANX01000038">
    <property type="protein sequence ID" value="GAC70662.1"/>
    <property type="molecule type" value="Genomic_DNA"/>
</dbReference>
<sequence length="522" mass="54917">MDTLSTLRSSTGRTAGTSSALAQILDAASVDHADRCAIRSESEELTYRELHQRVSEVADRLRAAGIGEGSAVAVYLPRSVTAVIAIHAVIATGAVVAPLDVNDPPERTLSLVEQAAISHLLVPAERAGEVAAATATAAEVGEGLALTHRQDVVTPPEFRESGYLLFTSGSTGVPKGVLLSADAVSHFARWAAESLWLGPEDRIAAQAALTFDMSTFDIFATAVAGASAVIFPEWLKAFAADTVDWLAENDITAIYAVPTLLKGVVRAVDGGRKSLPALRAIAFAGEPYPAPGLAELLAAFAGVEVRNWYGPTETNVCTAADMRLWESERPVPIGAPIADVQTCIVDDDLEPAEVGELVVAGAPLLTGYVVDGTVVDPAVDVRFPDGEIRRAYRTGDLAHRDADGALILKGRADSQIKRRGYRIDLSGIEAIAIDADPVVGAAAVATGPDRAIVLFVETSEADAGAAITDEVGELLRARLPITSQPDLIVHRSPLPINRRGKVDRVLLEDLAAQSLTDQENGQ</sequence>
<dbReference type="InterPro" id="IPR020845">
    <property type="entry name" value="AMP-binding_CS"/>
</dbReference>
<dbReference type="GO" id="GO:0043041">
    <property type="term" value="P:amino acid activation for nonribosomal peptide biosynthetic process"/>
    <property type="evidence" value="ECO:0007669"/>
    <property type="project" value="TreeGrafter"/>
</dbReference>
<evidence type="ECO:0000259" key="1">
    <source>
        <dbReference type="Pfam" id="PF00501"/>
    </source>
</evidence>
<dbReference type="InterPro" id="IPR045851">
    <property type="entry name" value="AMP-bd_C_sf"/>
</dbReference>
<dbReference type="Proteomes" id="UP000011666">
    <property type="component" value="Unassembled WGS sequence"/>
</dbReference>
<protein>
    <recommendedName>
        <fullName evidence="1">AMP-dependent synthetase/ligase domain-containing protein</fullName>
    </recommendedName>
</protein>
<gene>
    <name evidence="2" type="ORF">GS4_38_00690</name>
</gene>
<evidence type="ECO:0000313" key="3">
    <source>
        <dbReference type="Proteomes" id="UP000011666"/>
    </source>
</evidence>
<dbReference type="GO" id="GO:0005737">
    <property type="term" value="C:cytoplasm"/>
    <property type="evidence" value="ECO:0007669"/>
    <property type="project" value="TreeGrafter"/>
</dbReference>
<dbReference type="PROSITE" id="PS00455">
    <property type="entry name" value="AMP_BINDING"/>
    <property type="match status" value="1"/>
</dbReference>
<evidence type="ECO:0000313" key="2">
    <source>
        <dbReference type="EMBL" id="GAC70662.1"/>
    </source>
</evidence>
<dbReference type="RefSeq" id="WP_007624871.1">
    <property type="nucleotide sequence ID" value="NZ_BANX01000038.1"/>
</dbReference>
<name>M0QS16_9ACTN</name>
<dbReference type="Gene3D" id="3.30.300.30">
    <property type="match status" value="1"/>
</dbReference>
<accession>M0QS16</accession>
<dbReference type="SUPFAM" id="SSF56801">
    <property type="entry name" value="Acetyl-CoA synthetase-like"/>
    <property type="match status" value="1"/>
</dbReference>
<comment type="caution">
    <text evidence="2">The sequence shown here is derived from an EMBL/GenBank/DDBJ whole genome shotgun (WGS) entry which is preliminary data.</text>
</comment>
<dbReference type="Pfam" id="PF00501">
    <property type="entry name" value="AMP-binding"/>
    <property type="match status" value="1"/>
</dbReference>
<dbReference type="AlphaFoldDB" id="M0QS16"/>
<dbReference type="eggNOG" id="COG1020">
    <property type="taxonomic scope" value="Bacteria"/>
</dbReference>
<dbReference type="PANTHER" id="PTHR45527">
    <property type="entry name" value="NONRIBOSOMAL PEPTIDE SYNTHETASE"/>
    <property type="match status" value="1"/>
</dbReference>
<dbReference type="PANTHER" id="PTHR45527:SF1">
    <property type="entry name" value="FATTY ACID SYNTHASE"/>
    <property type="match status" value="1"/>
</dbReference>
<dbReference type="Gene3D" id="3.40.50.12780">
    <property type="entry name" value="N-terminal domain of ligase-like"/>
    <property type="match status" value="1"/>
</dbReference>
<dbReference type="InterPro" id="IPR042099">
    <property type="entry name" value="ANL_N_sf"/>
</dbReference>